<accession>A0A6L2KK63</accession>
<dbReference type="AlphaFoldDB" id="A0A6L2KK63"/>
<feature type="compositionally biased region" description="Polar residues" evidence="1">
    <location>
        <begin position="152"/>
        <end position="161"/>
    </location>
</feature>
<feature type="compositionally biased region" description="Basic and acidic residues" evidence="1">
    <location>
        <begin position="134"/>
        <end position="143"/>
    </location>
</feature>
<proteinExistence type="predicted"/>
<organism evidence="2">
    <name type="scientific">Tanacetum cinerariifolium</name>
    <name type="common">Dalmatian daisy</name>
    <name type="synonym">Chrysanthemum cinerariifolium</name>
    <dbReference type="NCBI Taxonomy" id="118510"/>
    <lineage>
        <taxon>Eukaryota</taxon>
        <taxon>Viridiplantae</taxon>
        <taxon>Streptophyta</taxon>
        <taxon>Embryophyta</taxon>
        <taxon>Tracheophyta</taxon>
        <taxon>Spermatophyta</taxon>
        <taxon>Magnoliopsida</taxon>
        <taxon>eudicotyledons</taxon>
        <taxon>Gunneridae</taxon>
        <taxon>Pentapetalae</taxon>
        <taxon>asterids</taxon>
        <taxon>campanulids</taxon>
        <taxon>Asterales</taxon>
        <taxon>Asteraceae</taxon>
        <taxon>Asteroideae</taxon>
        <taxon>Anthemideae</taxon>
        <taxon>Anthemidinae</taxon>
        <taxon>Tanacetum</taxon>
    </lineage>
</organism>
<feature type="compositionally biased region" description="Low complexity" evidence="1">
    <location>
        <begin position="162"/>
        <end position="190"/>
    </location>
</feature>
<protein>
    <submittedName>
        <fullName evidence="2">Transcription factor bHLH130-like</fullName>
    </submittedName>
</protein>
<reference evidence="2" key="1">
    <citation type="journal article" date="2019" name="Sci. Rep.">
        <title>Draft genome of Tanacetum cinerariifolium, the natural source of mosquito coil.</title>
        <authorList>
            <person name="Yamashiro T."/>
            <person name="Shiraishi A."/>
            <person name="Satake H."/>
            <person name="Nakayama K."/>
        </authorList>
    </citation>
    <scope>NUCLEOTIDE SEQUENCE</scope>
</reference>
<sequence>MYGHGGSSDAIAKDLNSLLHSSTFKHPSDGGFAKIKELISSNAYSNYNHQEQNHNQNQNQIMQNQNQHRPNIGGQTKTSLTSYRSAPSSFFANLLDENDFFSPLDTTNNEPDDAFFSRQPQQQQLTFQPSSKSMKLETEKEAIRVSSDMYGGSTQQVSHMQTTNNNGNYNHHTGNLDSSSTFRSMSSNNNLIRQSSSPAGFLSALNSENGLRK</sequence>
<gene>
    <name evidence="2" type="ORF">Tci_021724</name>
</gene>
<evidence type="ECO:0000313" key="2">
    <source>
        <dbReference type="EMBL" id="GEU49746.1"/>
    </source>
</evidence>
<feature type="compositionally biased region" description="Low complexity" evidence="1">
    <location>
        <begin position="116"/>
        <end position="131"/>
    </location>
</feature>
<comment type="caution">
    <text evidence="2">The sequence shown here is derived from an EMBL/GenBank/DDBJ whole genome shotgun (WGS) entry which is preliminary data.</text>
</comment>
<evidence type="ECO:0000256" key="1">
    <source>
        <dbReference type="SAM" id="MobiDB-lite"/>
    </source>
</evidence>
<name>A0A6L2KK63_TANCI</name>
<feature type="region of interest" description="Disordered" evidence="1">
    <location>
        <begin position="102"/>
        <end position="195"/>
    </location>
</feature>
<dbReference type="EMBL" id="BKCJ010002609">
    <property type="protein sequence ID" value="GEU49746.1"/>
    <property type="molecule type" value="Genomic_DNA"/>
</dbReference>